<protein>
    <submittedName>
        <fullName evidence="2">Membrane protein</fullName>
    </submittedName>
</protein>
<dbReference type="Proteomes" id="UP000002727">
    <property type="component" value="Chromosome"/>
</dbReference>
<keyword evidence="1" id="KW-0812">Transmembrane</keyword>
<organism evidence="2 3">
    <name type="scientific">Thermococcus onnurineus (strain NA1)</name>
    <dbReference type="NCBI Taxonomy" id="523850"/>
    <lineage>
        <taxon>Archaea</taxon>
        <taxon>Methanobacteriati</taxon>
        <taxon>Methanobacteriota</taxon>
        <taxon>Thermococci</taxon>
        <taxon>Thermococcales</taxon>
        <taxon>Thermococcaceae</taxon>
        <taxon>Thermococcus</taxon>
    </lineage>
</organism>
<evidence type="ECO:0000313" key="2">
    <source>
        <dbReference type="EMBL" id="ACJ15533.1"/>
    </source>
</evidence>
<sequence>MVPEVNQAVVELLQNPSQVNQYLPLLEFGLLLITPFVSWAYKLLRYIITPYRTRNRILRLISKYDYYVFCLLQDLEVIPKNKRAKLLFYNVKRHIILIFLLNAILFLLYFYAKFSFIKIVIIIIWIIAFLTFMIVGGLIFPLFISKLSERNIRRLFWVYFVSMFELSLLILVLLKKDITAPELMKILLGYYGMIVVMSYLIWRLIKSELYIRYKHSIQRSYQNKLPFVIISTKNGLHKGYLHDIVSSQVLTLKTGNTFIPIFWENIDELEIIPRFFIEP</sequence>
<dbReference type="PATRIC" id="fig|523850.10.peg.49"/>
<feature type="transmembrane region" description="Helical" evidence="1">
    <location>
        <begin position="186"/>
        <end position="205"/>
    </location>
</feature>
<dbReference type="RefSeq" id="WP_012571006.1">
    <property type="nucleotide sequence ID" value="NC_011529.1"/>
</dbReference>
<feature type="transmembrane region" description="Helical" evidence="1">
    <location>
        <begin position="95"/>
        <end position="112"/>
    </location>
</feature>
<dbReference type="GeneID" id="7017695"/>
<dbReference type="KEGG" id="ton:TON_0049"/>
<dbReference type="AlphaFoldDB" id="B6YSJ6"/>
<dbReference type="STRING" id="523850.TON_0049"/>
<proteinExistence type="predicted"/>
<evidence type="ECO:0000313" key="3">
    <source>
        <dbReference type="Proteomes" id="UP000002727"/>
    </source>
</evidence>
<feature type="transmembrane region" description="Helical" evidence="1">
    <location>
        <begin position="22"/>
        <end position="44"/>
    </location>
</feature>
<dbReference type="HOGENOM" id="CLU_996130_0_0_2"/>
<reference evidence="2 3" key="1">
    <citation type="journal article" date="2008" name="J. Bacteriol.">
        <title>The complete genome sequence of Thermococcus onnurineus NA1 reveals a mixed heterotrophic and carboxydotrophic metabolism.</title>
        <authorList>
            <person name="Lee H.S."/>
            <person name="Kang S.G."/>
            <person name="Bae S.S."/>
            <person name="Lim J.K."/>
            <person name="Cho Y."/>
            <person name="Kim Y.J."/>
            <person name="Jeon J.H."/>
            <person name="Cha S.S."/>
            <person name="Kwon K.K."/>
            <person name="Kim H.T."/>
            <person name="Park C.J."/>
            <person name="Lee H.W."/>
            <person name="Kim S.I."/>
            <person name="Chun J."/>
            <person name="Colwell R.R."/>
            <person name="Kim S.J."/>
            <person name="Lee J.H."/>
        </authorList>
    </citation>
    <scope>NUCLEOTIDE SEQUENCE [LARGE SCALE GENOMIC DNA]</scope>
    <source>
        <strain evidence="2 3">NA1</strain>
    </source>
</reference>
<dbReference type="EMBL" id="CP000855">
    <property type="protein sequence ID" value="ACJ15533.1"/>
    <property type="molecule type" value="Genomic_DNA"/>
</dbReference>
<evidence type="ECO:0000256" key="1">
    <source>
        <dbReference type="SAM" id="Phobius"/>
    </source>
</evidence>
<name>B6YSJ6_THEON</name>
<feature type="transmembrane region" description="Helical" evidence="1">
    <location>
        <begin position="156"/>
        <end position="174"/>
    </location>
</feature>
<feature type="transmembrane region" description="Helical" evidence="1">
    <location>
        <begin position="118"/>
        <end position="144"/>
    </location>
</feature>
<gene>
    <name evidence="2" type="ordered locus">TON_0049</name>
</gene>
<accession>B6YSJ6</accession>
<keyword evidence="1" id="KW-1133">Transmembrane helix</keyword>
<keyword evidence="3" id="KW-1185">Reference proteome</keyword>
<keyword evidence="1" id="KW-0472">Membrane</keyword>